<accession>A0A9P6D061</accession>
<name>A0A9P6D061_9AGAR</name>
<reference evidence="4" key="1">
    <citation type="submission" date="2020-11" db="EMBL/GenBank/DDBJ databases">
        <authorList>
            <consortium name="DOE Joint Genome Institute"/>
            <person name="Ahrendt S."/>
            <person name="Riley R."/>
            <person name="Andreopoulos W."/>
            <person name="Labutti K."/>
            <person name="Pangilinan J."/>
            <person name="Ruiz-Duenas F.J."/>
            <person name="Barrasa J.M."/>
            <person name="Sanchez-Garcia M."/>
            <person name="Camarero S."/>
            <person name="Miyauchi S."/>
            <person name="Serrano A."/>
            <person name="Linde D."/>
            <person name="Babiker R."/>
            <person name="Drula E."/>
            <person name="Ayuso-Fernandez I."/>
            <person name="Pacheco R."/>
            <person name="Padilla G."/>
            <person name="Ferreira P."/>
            <person name="Barriuso J."/>
            <person name="Kellner H."/>
            <person name="Castanera R."/>
            <person name="Alfaro M."/>
            <person name="Ramirez L."/>
            <person name="Pisabarro A.G."/>
            <person name="Kuo A."/>
            <person name="Tritt A."/>
            <person name="Lipzen A."/>
            <person name="He G."/>
            <person name="Yan M."/>
            <person name="Ng V."/>
            <person name="Cullen D."/>
            <person name="Martin F."/>
            <person name="Rosso M.-N."/>
            <person name="Henrissat B."/>
            <person name="Hibbett D."/>
            <person name="Martinez A.T."/>
            <person name="Grigoriev I.V."/>
        </authorList>
    </citation>
    <scope>NUCLEOTIDE SEQUENCE</scope>
    <source>
        <strain evidence="4">CIRM-BRFM 674</strain>
    </source>
</reference>
<evidence type="ECO:0000259" key="3">
    <source>
        <dbReference type="PROSITE" id="PS51164"/>
    </source>
</evidence>
<feature type="chain" id="PRO_5040373655" description="CBM1 domain-containing protein" evidence="2">
    <location>
        <begin position="22"/>
        <end position="113"/>
    </location>
</feature>
<evidence type="ECO:0000256" key="2">
    <source>
        <dbReference type="SAM" id="SignalP"/>
    </source>
</evidence>
<feature type="domain" description="CBM1" evidence="3">
    <location>
        <begin position="23"/>
        <end position="59"/>
    </location>
</feature>
<dbReference type="AlphaFoldDB" id="A0A9P6D061"/>
<dbReference type="EMBL" id="MU155237">
    <property type="protein sequence ID" value="KAF9478343.1"/>
    <property type="molecule type" value="Genomic_DNA"/>
</dbReference>
<dbReference type="OrthoDB" id="2119228at2759"/>
<evidence type="ECO:0000256" key="1">
    <source>
        <dbReference type="ARBA" id="ARBA00022729"/>
    </source>
</evidence>
<evidence type="ECO:0000313" key="4">
    <source>
        <dbReference type="EMBL" id="KAF9478343.1"/>
    </source>
</evidence>
<dbReference type="InterPro" id="IPR000254">
    <property type="entry name" value="CBD"/>
</dbReference>
<dbReference type="Pfam" id="PF00734">
    <property type="entry name" value="CBM_1"/>
    <property type="match status" value="1"/>
</dbReference>
<protein>
    <recommendedName>
        <fullName evidence="3">CBM1 domain-containing protein</fullName>
    </recommendedName>
</protein>
<organism evidence="4 5">
    <name type="scientific">Pholiota conissans</name>
    <dbReference type="NCBI Taxonomy" id="109636"/>
    <lineage>
        <taxon>Eukaryota</taxon>
        <taxon>Fungi</taxon>
        <taxon>Dikarya</taxon>
        <taxon>Basidiomycota</taxon>
        <taxon>Agaricomycotina</taxon>
        <taxon>Agaricomycetes</taxon>
        <taxon>Agaricomycetidae</taxon>
        <taxon>Agaricales</taxon>
        <taxon>Agaricineae</taxon>
        <taxon>Strophariaceae</taxon>
        <taxon>Pholiota</taxon>
    </lineage>
</organism>
<evidence type="ECO:0000313" key="5">
    <source>
        <dbReference type="Proteomes" id="UP000807469"/>
    </source>
</evidence>
<dbReference type="InterPro" id="IPR035971">
    <property type="entry name" value="CBD_sf"/>
</dbReference>
<dbReference type="GO" id="GO:0005975">
    <property type="term" value="P:carbohydrate metabolic process"/>
    <property type="evidence" value="ECO:0007669"/>
    <property type="project" value="InterPro"/>
</dbReference>
<proteinExistence type="predicted"/>
<dbReference type="Proteomes" id="UP000807469">
    <property type="component" value="Unassembled WGS sequence"/>
</dbReference>
<dbReference type="GO" id="GO:0005576">
    <property type="term" value="C:extracellular region"/>
    <property type="evidence" value="ECO:0007669"/>
    <property type="project" value="InterPro"/>
</dbReference>
<dbReference type="SUPFAM" id="SSF57180">
    <property type="entry name" value="Cellulose-binding domain"/>
    <property type="match status" value="1"/>
</dbReference>
<dbReference type="PROSITE" id="PS51164">
    <property type="entry name" value="CBM1_2"/>
    <property type="match status" value="1"/>
</dbReference>
<keyword evidence="1 2" id="KW-0732">Signal</keyword>
<dbReference type="SMART" id="SM00236">
    <property type="entry name" value="fCBD"/>
    <property type="match status" value="1"/>
</dbReference>
<comment type="caution">
    <text evidence="4">The sequence shown here is derived from an EMBL/GenBank/DDBJ whole genome shotgun (WGS) entry which is preliminary data.</text>
</comment>
<keyword evidence="5" id="KW-1185">Reference proteome</keyword>
<sequence length="113" mass="12371">MGFKVNVSFAALLAFAEFAAAQSTAGPYAQCGGISWPGATTCIPGWVCTYSNPYFSHCLLTDHDMTSRLRLQASPPLQLLQPQLQRRYPPLHPVVDLHTDKISLILICLLAKV</sequence>
<gene>
    <name evidence="4" type="ORF">BDN70DRAFT_895824</name>
</gene>
<dbReference type="GO" id="GO:0030248">
    <property type="term" value="F:cellulose binding"/>
    <property type="evidence" value="ECO:0007669"/>
    <property type="project" value="InterPro"/>
</dbReference>
<feature type="signal peptide" evidence="2">
    <location>
        <begin position="1"/>
        <end position="21"/>
    </location>
</feature>